<evidence type="ECO:0000256" key="8">
    <source>
        <dbReference type="SAM" id="MobiDB-lite"/>
    </source>
</evidence>
<reference evidence="10 11" key="1">
    <citation type="submission" date="2015-06" db="EMBL/GenBank/DDBJ databases">
        <title>Draft genome of the ant-associated black yeast Phialophora attae CBS 131958.</title>
        <authorList>
            <person name="Moreno L.F."/>
            <person name="Stielow B.J."/>
            <person name="de Hoog S."/>
            <person name="Vicente V.A."/>
            <person name="Weiss V.A."/>
            <person name="de Vries M."/>
            <person name="Cruz L.M."/>
            <person name="Souza E.M."/>
        </authorList>
    </citation>
    <scope>NUCLEOTIDE SEQUENCE [LARGE SCALE GENOMIC DNA]</scope>
    <source>
        <strain evidence="10 11">CBS 131958</strain>
    </source>
</reference>
<sequence length="846" mass="93846">MVEQTEQKDLPKYPCRFCEKRFKRVDHVQRHERRHTKETPYPCSCGQAFSRHDLLTRHQKIVHGIEPAKRRKLHHNGQNEKPAGESASHPHERVSGSRGNDDERHSGQLFSGIGPPPFNNLSDSRAGTTDHARDVLNALGIDAWNLDGYRYPSAEKHASERSNELAHAATPPATLRHGNPATNVASTTDAGATLIPVVNGHNEGPADALPTFDYTSIDTPGLDFAGLQTSNAIPSFDHVSPAAAQSVSATSMSMPSERHDGAELNVFSRLGSPLPSSRHNDTSLSVRSDQHDRSSSLPCWKISPEDYVAIQSEHQPFLHKATFRPSEAALELIFAMCSVGSQLRFEPVAGASFFHASKALILDHQHAVNNGPEQPALQENRGLTEDIRRWQTMQALLTLMCFGSWGPKHLLGETMMLQSLLAGLVRTEAVFDLQPTDDESMPLQDRWTAWIEHERRRRVRNIAYCFTSLQSLAYNTVPPISSADVQGYTPSSAREWAAPTAERWLEARNATKIVHLPFQKAFAGLFSDEPDGEASMSPLGLYAMIFGILQCIYYLRQGYPFGTDHLDPSQTTRLVKALHRWQVLWERCPESTIVADGSMGPISFNSIACLRMAWIRLHLDLGPCRHLATRDEATIARVFTADRSLVRSAELTSPLLQAIHALSVPVRLGIKFVARSQTMLWSVNQSLCTLECAVIISKWLTALGDTIDASSLTYQEKNILQILRDIVLESGAFSDSEVSALSPFDDTGIAFNDTSRNMYRSPSADPFADLSFFVDPAVWALPEEPPVPSTSFALEDTAKWKRQISCLLDTVARLWAEIFSNSHVFDLVTTIGKALNVHANTQERSS</sequence>
<keyword evidence="2" id="KW-0479">Metal-binding</keyword>
<dbReference type="GO" id="GO:0000785">
    <property type="term" value="C:chromatin"/>
    <property type="evidence" value="ECO:0007669"/>
    <property type="project" value="TreeGrafter"/>
</dbReference>
<dbReference type="GO" id="GO:0008270">
    <property type="term" value="F:zinc ion binding"/>
    <property type="evidence" value="ECO:0007669"/>
    <property type="project" value="UniProtKB-KW"/>
</dbReference>
<dbReference type="GO" id="GO:0006351">
    <property type="term" value="P:DNA-templated transcription"/>
    <property type="evidence" value="ECO:0007669"/>
    <property type="project" value="InterPro"/>
</dbReference>
<dbReference type="InterPro" id="IPR013087">
    <property type="entry name" value="Znf_C2H2_type"/>
</dbReference>
<dbReference type="FunFam" id="3.30.160.60:FF:002343">
    <property type="entry name" value="Zinc finger protein 33A"/>
    <property type="match status" value="1"/>
</dbReference>
<evidence type="ECO:0000256" key="3">
    <source>
        <dbReference type="ARBA" id="ARBA00022737"/>
    </source>
</evidence>
<feature type="region of interest" description="Disordered" evidence="8">
    <location>
        <begin position="268"/>
        <end position="295"/>
    </location>
</feature>
<organism evidence="10 11">
    <name type="scientific">Cyphellophora attinorum</name>
    <dbReference type="NCBI Taxonomy" id="1664694"/>
    <lineage>
        <taxon>Eukaryota</taxon>
        <taxon>Fungi</taxon>
        <taxon>Dikarya</taxon>
        <taxon>Ascomycota</taxon>
        <taxon>Pezizomycotina</taxon>
        <taxon>Eurotiomycetes</taxon>
        <taxon>Chaetothyriomycetidae</taxon>
        <taxon>Chaetothyriales</taxon>
        <taxon>Cyphellophoraceae</taxon>
        <taxon>Cyphellophora</taxon>
    </lineage>
</organism>
<dbReference type="CDD" id="cd12148">
    <property type="entry name" value="fungal_TF_MHR"/>
    <property type="match status" value="1"/>
</dbReference>
<protein>
    <recommendedName>
        <fullName evidence="9">C2H2-type domain-containing protein</fullName>
    </recommendedName>
</protein>
<dbReference type="Pfam" id="PF04082">
    <property type="entry name" value="Fungal_trans"/>
    <property type="match status" value="1"/>
</dbReference>
<dbReference type="PROSITE" id="PS00028">
    <property type="entry name" value="ZINC_FINGER_C2H2_1"/>
    <property type="match status" value="1"/>
</dbReference>
<dbReference type="STRING" id="1664694.A0A0N1NV50"/>
<dbReference type="InterPro" id="IPR007219">
    <property type="entry name" value="XnlR_reg_dom"/>
</dbReference>
<evidence type="ECO:0000256" key="7">
    <source>
        <dbReference type="PROSITE-ProRule" id="PRU00042"/>
    </source>
</evidence>
<dbReference type="OrthoDB" id="4154966at2759"/>
<dbReference type="SUPFAM" id="SSF57667">
    <property type="entry name" value="beta-beta-alpha zinc fingers"/>
    <property type="match status" value="1"/>
</dbReference>
<keyword evidence="4 7" id="KW-0863">Zinc-finger</keyword>
<dbReference type="SMART" id="SM00355">
    <property type="entry name" value="ZnF_C2H2"/>
    <property type="match status" value="2"/>
</dbReference>
<evidence type="ECO:0000256" key="2">
    <source>
        <dbReference type="ARBA" id="ARBA00022723"/>
    </source>
</evidence>
<evidence type="ECO:0000256" key="4">
    <source>
        <dbReference type="ARBA" id="ARBA00022771"/>
    </source>
</evidence>
<dbReference type="AlphaFoldDB" id="A0A0N1NV50"/>
<feature type="compositionally biased region" description="Basic and acidic residues" evidence="8">
    <location>
        <begin position="155"/>
        <end position="164"/>
    </location>
</feature>
<evidence type="ECO:0000256" key="6">
    <source>
        <dbReference type="ARBA" id="ARBA00023242"/>
    </source>
</evidence>
<name>A0A0N1NV50_9EURO</name>
<comment type="subcellular location">
    <subcellularLocation>
        <location evidence="1">Nucleus</location>
    </subcellularLocation>
</comment>
<feature type="region of interest" description="Disordered" evidence="8">
    <location>
        <begin position="64"/>
        <end position="126"/>
    </location>
</feature>
<feature type="domain" description="C2H2-type" evidence="9">
    <location>
        <begin position="41"/>
        <end position="68"/>
    </location>
</feature>
<dbReference type="GO" id="GO:0000981">
    <property type="term" value="F:DNA-binding transcription factor activity, RNA polymerase II-specific"/>
    <property type="evidence" value="ECO:0007669"/>
    <property type="project" value="InterPro"/>
</dbReference>
<dbReference type="PROSITE" id="PS50157">
    <property type="entry name" value="ZINC_FINGER_C2H2_2"/>
    <property type="match status" value="2"/>
</dbReference>
<dbReference type="PANTHER" id="PTHR40626">
    <property type="entry name" value="MIP31509P"/>
    <property type="match status" value="1"/>
</dbReference>
<dbReference type="VEuPathDB" id="FungiDB:AB675_11023"/>
<keyword evidence="5" id="KW-0862">Zinc</keyword>
<gene>
    <name evidence="10" type="ORF">AB675_11023</name>
</gene>
<dbReference type="PANTHER" id="PTHR40626:SF10">
    <property type="entry name" value="C2H2-TYPE DOMAIN-CONTAINING PROTEIN"/>
    <property type="match status" value="1"/>
</dbReference>
<evidence type="ECO:0000313" key="10">
    <source>
        <dbReference type="EMBL" id="KPI34523.1"/>
    </source>
</evidence>
<proteinExistence type="predicted"/>
<comment type="caution">
    <text evidence="10">The sequence shown here is derived from an EMBL/GenBank/DDBJ whole genome shotgun (WGS) entry which is preliminary data.</text>
</comment>
<keyword evidence="3" id="KW-0677">Repeat</keyword>
<dbReference type="EMBL" id="LFJN01000058">
    <property type="protein sequence ID" value="KPI34523.1"/>
    <property type="molecule type" value="Genomic_DNA"/>
</dbReference>
<dbReference type="RefSeq" id="XP_017994486.1">
    <property type="nucleotide sequence ID" value="XM_018139836.1"/>
</dbReference>
<evidence type="ECO:0000256" key="1">
    <source>
        <dbReference type="ARBA" id="ARBA00004123"/>
    </source>
</evidence>
<feature type="compositionally biased region" description="Basic and acidic residues" evidence="8">
    <location>
        <begin position="88"/>
        <end position="106"/>
    </location>
</feature>
<dbReference type="GO" id="GO:0005634">
    <property type="term" value="C:nucleus"/>
    <property type="evidence" value="ECO:0007669"/>
    <property type="project" value="UniProtKB-SubCell"/>
</dbReference>
<evidence type="ECO:0000256" key="5">
    <source>
        <dbReference type="ARBA" id="ARBA00022833"/>
    </source>
</evidence>
<evidence type="ECO:0000259" key="9">
    <source>
        <dbReference type="PROSITE" id="PS50157"/>
    </source>
</evidence>
<accession>A0A0N1NV50</accession>
<dbReference type="GO" id="GO:0000978">
    <property type="term" value="F:RNA polymerase II cis-regulatory region sequence-specific DNA binding"/>
    <property type="evidence" value="ECO:0007669"/>
    <property type="project" value="InterPro"/>
</dbReference>
<evidence type="ECO:0000313" key="11">
    <source>
        <dbReference type="Proteomes" id="UP000038010"/>
    </source>
</evidence>
<dbReference type="GeneID" id="28731716"/>
<keyword evidence="6" id="KW-0539">Nucleus</keyword>
<dbReference type="InterPro" id="IPR036236">
    <property type="entry name" value="Znf_C2H2_sf"/>
</dbReference>
<dbReference type="Gene3D" id="3.30.160.60">
    <property type="entry name" value="Classic Zinc Finger"/>
    <property type="match status" value="2"/>
</dbReference>
<dbReference type="Proteomes" id="UP000038010">
    <property type="component" value="Unassembled WGS sequence"/>
</dbReference>
<feature type="compositionally biased region" description="Polar residues" evidence="8">
    <location>
        <begin position="274"/>
        <end position="287"/>
    </location>
</feature>
<feature type="region of interest" description="Disordered" evidence="8">
    <location>
        <begin position="155"/>
        <end position="186"/>
    </location>
</feature>
<feature type="domain" description="C2H2-type" evidence="9">
    <location>
        <begin position="13"/>
        <end position="40"/>
    </location>
</feature>
<dbReference type="InterPro" id="IPR051059">
    <property type="entry name" value="VerF-like"/>
</dbReference>
<keyword evidence="11" id="KW-1185">Reference proteome</keyword>